<name>A0A4U1JJP5_RHOCA</name>
<proteinExistence type="inferred from homology"/>
<dbReference type="GO" id="GO:0005886">
    <property type="term" value="C:plasma membrane"/>
    <property type="evidence" value="ECO:0007669"/>
    <property type="project" value="TreeGrafter"/>
</dbReference>
<evidence type="ECO:0000256" key="4">
    <source>
        <dbReference type="ARBA" id="ARBA00022989"/>
    </source>
</evidence>
<dbReference type="InterPro" id="IPR003339">
    <property type="entry name" value="ABC/ECF_trnsptr_transmembrane"/>
</dbReference>
<evidence type="ECO:0000313" key="8">
    <source>
        <dbReference type="Proteomes" id="UP000310597"/>
    </source>
</evidence>
<evidence type="ECO:0000256" key="1">
    <source>
        <dbReference type="ARBA" id="ARBA00004141"/>
    </source>
</evidence>
<protein>
    <submittedName>
        <fullName evidence="7">Energy-coupling factor transporter transmembrane protein EcfT</fullName>
    </submittedName>
</protein>
<gene>
    <name evidence="7" type="ORF">FBT96_19930</name>
</gene>
<keyword evidence="3 6" id="KW-0812">Transmembrane</keyword>
<dbReference type="Pfam" id="PF02361">
    <property type="entry name" value="CbiQ"/>
    <property type="match status" value="1"/>
</dbReference>
<feature type="transmembrane region" description="Helical" evidence="6">
    <location>
        <begin position="13"/>
        <end position="43"/>
    </location>
</feature>
<reference evidence="7 8" key="1">
    <citation type="submission" date="2019-04" db="EMBL/GenBank/DDBJ databases">
        <title>Draft Whole-Genome sequence of the purple photosynthetic bacterium Rhodobacter capsulatus SP108 with an indigenous class A beta-lactamase.</title>
        <authorList>
            <person name="Robertson S."/>
            <person name="Meyer T.E."/>
            <person name="Kyndt J.A."/>
        </authorList>
    </citation>
    <scope>NUCLEOTIDE SEQUENCE [LARGE SCALE GENOMIC DNA]</scope>
    <source>
        <strain evidence="7 8">SP108</strain>
    </source>
</reference>
<accession>A0A4U1JJP5</accession>
<evidence type="ECO:0000313" key="7">
    <source>
        <dbReference type="EMBL" id="TKD12980.1"/>
    </source>
</evidence>
<organism evidence="7 8">
    <name type="scientific">Rhodobacter capsulatus</name>
    <name type="common">Rhodopseudomonas capsulata</name>
    <dbReference type="NCBI Taxonomy" id="1061"/>
    <lineage>
        <taxon>Bacteria</taxon>
        <taxon>Pseudomonadati</taxon>
        <taxon>Pseudomonadota</taxon>
        <taxon>Alphaproteobacteria</taxon>
        <taxon>Rhodobacterales</taxon>
        <taxon>Rhodobacter group</taxon>
        <taxon>Rhodobacter</taxon>
    </lineage>
</organism>
<dbReference type="Proteomes" id="UP000310597">
    <property type="component" value="Unassembled WGS sequence"/>
</dbReference>
<sequence length="196" mass="20529">MSPLHRCPPGPKLLVLALAGTGLMLVSHPAGMLAALLLTLLGFRLAGFGLAQIRAQVRPLLAMLAVLLLAQGWLAGWGMAALIVLRLVTLMLLAALVTLTTRTEDLIATLERLLTPLAPLGVNPAKVGLAVALALRFLPVIRDEAERVREAQAARGLGTHPLALILPLIVRVLKAADEVAEAIEARSGHDDGAALS</sequence>
<keyword evidence="5 6" id="KW-0472">Membrane</keyword>
<dbReference type="CDD" id="cd16914">
    <property type="entry name" value="EcfT"/>
    <property type="match status" value="1"/>
</dbReference>
<evidence type="ECO:0000256" key="3">
    <source>
        <dbReference type="ARBA" id="ARBA00022692"/>
    </source>
</evidence>
<evidence type="ECO:0000256" key="6">
    <source>
        <dbReference type="SAM" id="Phobius"/>
    </source>
</evidence>
<dbReference type="AlphaFoldDB" id="A0A4U1JJP5"/>
<evidence type="ECO:0000256" key="2">
    <source>
        <dbReference type="ARBA" id="ARBA00008564"/>
    </source>
</evidence>
<dbReference type="PANTHER" id="PTHR33514">
    <property type="entry name" value="PROTEIN ABCI12, CHLOROPLASTIC"/>
    <property type="match status" value="1"/>
</dbReference>
<evidence type="ECO:0000256" key="5">
    <source>
        <dbReference type="ARBA" id="ARBA00023136"/>
    </source>
</evidence>
<dbReference type="PANTHER" id="PTHR33514:SF13">
    <property type="entry name" value="PROTEIN ABCI12, CHLOROPLASTIC"/>
    <property type="match status" value="1"/>
</dbReference>
<feature type="transmembrane region" description="Helical" evidence="6">
    <location>
        <begin position="55"/>
        <end position="74"/>
    </location>
</feature>
<keyword evidence="4 6" id="KW-1133">Transmembrane helix</keyword>
<dbReference type="RefSeq" id="WP_136909752.1">
    <property type="nucleotide sequence ID" value="NZ_SWJZ01000147.1"/>
</dbReference>
<comment type="caution">
    <text evidence="7">The sequence shown here is derived from an EMBL/GenBank/DDBJ whole genome shotgun (WGS) entry which is preliminary data.</text>
</comment>
<comment type="similarity">
    <text evidence="2">Belongs to the CbiQ family.</text>
</comment>
<dbReference type="OrthoDB" id="5868344at2"/>
<comment type="subcellular location">
    <subcellularLocation>
        <location evidence="1">Membrane</location>
        <topology evidence="1">Multi-pass membrane protein</topology>
    </subcellularLocation>
</comment>
<feature type="transmembrane region" description="Helical" evidence="6">
    <location>
        <begin position="80"/>
        <end position="99"/>
    </location>
</feature>
<dbReference type="EMBL" id="SWJZ01000147">
    <property type="protein sequence ID" value="TKD12980.1"/>
    <property type="molecule type" value="Genomic_DNA"/>
</dbReference>